<dbReference type="Gene3D" id="3.60.10.10">
    <property type="entry name" value="Endonuclease/exonuclease/phosphatase"/>
    <property type="match status" value="1"/>
</dbReference>
<dbReference type="PANTHER" id="PTHR35218:SF9">
    <property type="entry name" value="ENDONUCLEASE_EXONUCLEASE_PHOSPHATASE DOMAIN-CONTAINING PROTEIN"/>
    <property type="match status" value="1"/>
</dbReference>
<gene>
    <name evidence="1" type="ORF">CRG98_033773</name>
</gene>
<keyword evidence="2" id="KW-1185">Reference proteome</keyword>
<comment type="caution">
    <text evidence="1">The sequence shown here is derived from an EMBL/GenBank/DDBJ whole genome shotgun (WGS) entry which is preliminary data.</text>
</comment>
<dbReference type="PANTHER" id="PTHR35218">
    <property type="entry name" value="RNASE H DOMAIN-CONTAINING PROTEIN"/>
    <property type="match status" value="1"/>
</dbReference>
<dbReference type="SUPFAM" id="SSF56219">
    <property type="entry name" value="DNase I-like"/>
    <property type="match status" value="1"/>
</dbReference>
<proteinExistence type="predicted"/>
<reference evidence="1 2" key="1">
    <citation type="submission" date="2017-11" db="EMBL/GenBank/DDBJ databases">
        <title>De-novo sequencing of pomegranate (Punica granatum L.) genome.</title>
        <authorList>
            <person name="Akparov Z."/>
            <person name="Amiraslanov A."/>
            <person name="Hajiyeva S."/>
            <person name="Abbasov M."/>
            <person name="Kaur K."/>
            <person name="Hamwieh A."/>
            <person name="Solovyev V."/>
            <person name="Salamov A."/>
            <person name="Braich B."/>
            <person name="Kosarev P."/>
            <person name="Mahmoud A."/>
            <person name="Hajiyev E."/>
            <person name="Babayeva S."/>
            <person name="Izzatullayeva V."/>
            <person name="Mammadov A."/>
            <person name="Mammadov A."/>
            <person name="Sharifova S."/>
            <person name="Ojaghi J."/>
            <person name="Eynullazada K."/>
            <person name="Bayramov B."/>
            <person name="Abdulazimova A."/>
            <person name="Shahmuradov I."/>
        </authorList>
    </citation>
    <scope>NUCLEOTIDE SEQUENCE [LARGE SCALE GENOMIC DNA]</scope>
    <source>
        <strain evidence="2">cv. AG2017</strain>
        <tissue evidence="1">Leaf</tissue>
    </source>
</reference>
<dbReference type="InterPro" id="IPR036691">
    <property type="entry name" value="Endo/exonu/phosph_ase_sf"/>
</dbReference>
<evidence type="ECO:0000313" key="2">
    <source>
        <dbReference type="Proteomes" id="UP000233551"/>
    </source>
</evidence>
<accession>A0A2I0IQR2</accession>
<organism evidence="1 2">
    <name type="scientific">Punica granatum</name>
    <name type="common">Pomegranate</name>
    <dbReference type="NCBI Taxonomy" id="22663"/>
    <lineage>
        <taxon>Eukaryota</taxon>
        <taxon>Viridiplantae</taxon>
        <taxon>Streptophyta</taxon>
        <taxon>Embryophyta</taxon>
        <taxon>Tracheophyta</taxon>
        <taxon>Spermatophyta</taxon>
        <taxon>Magnoliopsida</taxon>
        <taxon>eudicotyledons</taxon>
        <taxon>Gunneridae</taxon>
        <taxon>Pentapetalae</taxon>
        <taxon>rosids</taxon>
        <taxon>malvids</taxon>
        <taxon>Myrtales</taxon>
        <taxon>Lythraceae</taxon>
        <taxon>Punica</taxon>
    </lineage>
</organism>
<dbReference type="EMBL" id="PGOL01002697">
    <property type="protein sequence ID" value="PKI45766.1"/>
    <property type="molecule type" value="Genomic_DNA"/>
</dbReference>
<dbReference type="AlphaFoldDB" id="A0A2I0IQR2"/>
<sequence length="373" mass="41598">METEQAEKPEETTASPAIGAGPRIAQYSEVLLGNSTALSVESSDVFFSKWEEDLVMIDFSNDIWPKILTTEEEIFVWSSNWKGCLDHYLTICEWTPDFDPWASEVERTTIWPAVRGDNGGKKDVMGAQKGRSEFAFAILEEIEVEIILEEVMLVGSRIQAVKVGSLAEKPTGDQTLKGPSISKAMKALVPESITILKRPDTAPTRTSIQVLTSTRVEVAPTIPGGVTHEDKGPPEVVLASLVKETDNFELSNMETSSELFSWNCRGAGSINFLGSLRYYLRLHSPDIVAIVEPRISNARADKVCRKFREFEVVRVEAEGFSGGVWVFWRLDCIRLTILQRHKQAIHVRVEEGSCSWLFTAVYGSPNAIIREDL</sequence>
<evidence type="ECO:0000313" key="1">
    <source>
        <dbReference type="EMBL" id="PKI45766.1"/>
    </source>
</evidence>
<protein>
    <submittedName>
        <fullName evidence="1">Uncharacterized protein</fullName>
    </submittedName>
</protein>
<dbReference type="Proteomes" id="UP000233551">
    <property type="component" value="Unassembled WGS sequence"/>
</dbReference>
<name>A0A2I0IQR2_PUNGR</name>